<keyword evidence="3" id="KW-1185">Reference proteome</keyword>
<dbReference type="PANTHER" id="PTHR31903">
    <property type="entry name" value="F12F1.11-RELATED"/>
    <property type="match status" value="1"/>
</dbReference>
<organism evidence="2 3">
    <name type="scientific">Spirodela intermedia</name>
    <name type="common">Intermediate duckweed</name>
    <dbReference type="NCBI Taxonomy" id="51605"/>
    <lineage>
        <taxon>Eukaryota</taxon>
        <taxon>Viridiplantae</taxon>
        <taxon>Streptophyta</taxon>
        <taxon>Embryophyta</taxon>
        <taxon>Tracheophyta</taxon>
        <taxon>Spermatophyta</taxon>
        <taxon>Magnoliopsida</taxon>
        <taxon>Liliopsida</taxon>
        <taxon>Araceae</taxon>
        <taxon>Lemnoideae</taxon>
        <taxon>Spirodela</taxon>
    </lineage>
</organism>
<protein>
    <submittedName>
        <fullName evidence="2">Uncharacterized protein</fullName>
    </submittedName>
</protein>
<dbReference type="AlphaFoldDB" id="A0A7I8KER7"/>
<name>A0A7I8KER7_SPIIN</name>
<sequence length="249" mass="27330">MKTLYPKGKGKIHPSPSCATGGGAGEAVTVLNLLPAAILALTAALGAEDKEVLAYLVTRSLQGPCSVVAEERRRCRRQGHHQALFDCGCFDCYTSYWFRWDSSPDRELIHQAIEAFEEHLASSEQRHAGGKGGRRRDRRFSDRSDKPNGRRKPGKVKEDEKPPSEEGGPSHGHARSSLLTEEREEAEVFSGEVVPGAELGLGTELEDEGDSSIDAAALSQPLGSEKRRPWMDVMGLFGSRFWNLWCPSP</sequence>
<dbReference type="PANTHER" id="PTHR31903:SF4">
    <property type="entry name" value="OS11G0490300 PROTEIN"/>
    <property type="match status" value="1"/>
</dbReference>
<feature type="region of interest" description="Disordered" evidence="1">
    <location>
        <begin position="120"/>
        <end position="197"/>
    </location>
</feature>
<dbReference type="EMBL" id="LR746268">
    <property type="protein sequence ID" value="CAA7396260.1"/>
    <property type="molecule type" value="Genomic_DNA"/>
</dbReference>
<evidence type="ECO:0000313" key="3">
    <source>
        <dbReference type="Proteomes" id="UP000663760"/>
    </source>
</evidence>
<reference evidence="2" key="1">
    <citation type="submission" date="2020-02" db="EMBL/GenBank/DDBJ databases">
        <authorList>
            <person name="Scholz U."/>
            <person name="Mascher M."/>
            <person name="Fiebig A."/>
        </authorList>
    </citation>
    <scope>NUCLEOTIDE SEQUENCE</scope>
</reference>
<accession>A0A7I8KER7</accession>
<evidence type="ECO:0000256" key="1">
    <source>
        <dbReference type="SAM" id="MobiDB-lite"/>
    </source>
</evidence>
<proteinExistence type="predicted"/>
<feature type="compositionally biased region" description="Basic and acidic residues" evidence="1">
    <location>
        <begin position="139"/>
        <end position="148"/>
    </location>
</feature>
<evidence type="ECO:0000313" key="2">
    <source>
        <dbReference type="EMBL" id="CAA7396260.1"/>
    </source>
</evidence>
<feature type="compositionally biased region" description="Basic and acidic residues" evidence="1">
    <location>
        <begin position="155"/>
        <end position="164"/>
    </location>
</feature>
<gene>
    <name evidence="2" type="ORF">SI8410_05006923</name>
</gene>
<feature type="compositionally biased region" description="Basic residues" evidence="1">
    <location>
        <begin position="128"/>
        <end position="138"/>
    </location>
</feature>
<dbReference type="OrthoDB" id="1937859at2759"/>
<dbReference type="Proteomes" id="UP000663760">
    <property type="component" value="Chromosome 5"/>
</dbReference>